<keyword evidence="3" id="KW-1185">Reference proteome</keyword>
<dbReference type="EMBL" id="JAVDSB010000016">
    <property type="protein sequence ID" value="MDR6554426.1"/>
    <property type="molecule type" value="Genomic_DNA"/>
</dbReference>
<evidence type="ECO:0000313" key="3">
    <source>
        <dbReference type="Proteomes" id="UP001267290"/>
    </source>
</evidence>
<evidence type="ECO:0000313" key="2">
    <source>
        <dbReference type="EMBL" id="MDR6554426.1"/>
    </source>
</evidence>
<gene>
    <name evidence="2" type="ORF">J2736_005655</name>
</gene>
<name>A0ABU1P3W0_9BACL</name>
<protein>
    <recommendedName>
        <fullName evidence="1">Suppressor of fused-like domain-containing protein</fullName>
    </recommendedName>
</protein>
<proteinExistence type="predicted"/>
<evidence type="ECO:0000259" key="1">
    <source>
        <dbReference type="Pfam" id="PF05076"/>
    </source>
</evidence>
<dbReference type="InterPro" id="IPR020941">
    <property type="entry name" value="SUFU-like_domain"/>
</dbReference>
<dbReference type="Proteomes" id="UP001267290">
    <property type="component" value="Unassembled WGS sequence"/>
</dbReference>
<reference evidence="2 3" key="1">
    <citation type="submission" date="2023-07" db="EMBL/GenBank/DDBJ databases">
        <title>Sorghum-associated microbial communities from plants grown in Nebraska, USA.</title>
        <authorList>
            <person name="Schachtman D."/>
        </authorList>
    </citation>
    <scope>NUCLEOTIDE SEQUENCE [LARGE SCALE GENOMIC DNA]</scope>
    <source>
        <strain evidence="2 3">CC258</strain>
    </source>
</reference>
<sequence length="243" mass="27799">MTTKEQSSGGSTIYRHQATDRPFTFAQGNEASIELISQHVETYIGPIQSVFHEIISDLVHIDILYVAPTKERNYITLVTSGMSNLPMTVPQGAEAFRYAELLICLPADWQLSNESMQKEENYWPIRSLKTLARLPHEYNTWLYTAHTIPNNNPAEPYASNTKLMGMMLTIPSIVQQINEFFTLTISPDKEVHFFSLTPLYSEEMDYKLNHGAEALYKKLDKAGVTELLDPRRKNTCKKRFGLF</sequence>
<accession>A0ABU1P3W0</accession>
<dbReference type="Pfam" id="PF05076">
    <property type="entry name" value="SUFU"/>
    <property type="match status" value="1"/>
</dbReference>
<organism evidence="2 3">
    <name type="scientific">Paenibacillus qinlingensis</name>
    <dbReference type="NCBI Taxonomy" id="1837343"/>
    <lineage>
        <taxon>Bacteria</taxon>
        <taxon>Bacillati</taxon>
        <taxon>Bacillota</taxon>
        <taxon>Bacilli</taxon>
        <taxon>Bacillales</taxon>
        <taxon>Paenibacillaceae</taxon>
        <taxon>Paenibacillus</taxon>
    </lineage>
</organism>
<dbReference type="RefSeq" id="WP_310501858.1">
    <property type="nucleotide sequence ID" value="NZ_JAVDSB010000016.1"/>
</dbReference>
<comment type="caution">
    <text evidence="2">The sequence shown here is derived from an EMBL/GenBank/DDBJ whole genome shotgun (WGS) entry which is preliminary data.</text>
</comment>
<feature type="domain" description="Suppressor of fused-like" evidence="1">
    <location>
        <begin position="59"/>
        <end position="233"/>
    </location>
</feature>